<keyword evidence="1" id="KW-0732">Signal</keyword>
<name>A0A419X4J1_9BACT</name>
<organism evidence="2 3">
    <name type="scientific">Marinifilum flexuosum</name>
    <dbReference type="NCBI Taxonomy" id="1117708"/>
    <lineage>
        <taxon>Bacteria</taxon>
        <taxon>Pseudomonadati</taxon>
        <taxon>Bacteroidota</taxon>
        <taxon>Bacteroidia</taxon>
        <taxon>Marinilabiliales</taxon>
        <taxon>Marinifilaceae</taxon>
    </lineage>
</organism>
<feature type="chain" id="PRO_5018991991" description="Protease stability complex PrcB-like protein" evidence="1">
    <location>
        <begin position="21"/>
        <end position="149"/>
    </location>
</feature>
<feature type="signal peptide" evidence="1">
    <location>
        <begin position="1"/>
        <end position="20"/>
    </location>
</feature>
<evidence type="ECO:0008006" key="4">
    <source>
        <dbReference type="Google" id="ProtNLM"/>
    </source>
</evidence>
<evidence type="ECO:0000313" key="3">
    <source>
        <dbReference type="Proteomes" id="UP000284531"/>
    </source>
</evidence>
<protein>
    <recommendedName>
        <fullName evidence="4">Protease stability complex PrcB-like protein</fullName>
    </recommendedName>
</protein>
<dbReference type="OrthoDB" id="1447404at2"/>
<proteinExistence type="predicted"/>
<evidence type="ECO:0000256" key="1">
    <source>
        <dbReference type="SAM" id="SignalP"/>
    </source>
</evidence>
<gene>
    <name evidence="2" type="ORF">BXY64_2634</name>
</gene>
<dbReference type="PROSITE" id="PS51257">
    <property type="entry name" value="PROKAR_LIPOPROTEIN"/>
    <property type="match status" value="1"/>
</dbReference>
<sequence length="149" mass="17017">MKQLKLVLILLLVTFLGCNDEDMSQLETNIDYIEIAKSALYGNGEEGISQSNMVIRNETDWEKLKNQMDSYNDVTDNFNETDIDFDANILIAVFLEIKRNGYEVNIKKVTQTENIVSVSTTENAFMSSVICQPFCIIKIPKTEKNITFE</sequence>
<comment type="caution">
    <text evidence="2">The sequence shown here is derived from an EMBL/GenBank/DDBJ whole genome shotgun (WGS) entry which is preliminary data.</text>
</comment>
<reference evidence="2 3" key="1">
    <citation type="submission" date="2018-09" db="EMBL/GenBank/DDBJ databases">
        <title>Genomic Encyclopedia of Archaeal and Bacterial Type Strains, Phase II (KMG-II): from individual species to whole genera.</title>
        <authorList>
            <person name="Goeker M."/>
        </authorList>
    </citation>
    <scope>NUCLEOTIDE SEQUENCE [LARGE SCALE GENOMIC DNA]</scope>
    <source>
        <strain evidence="2 3">DSM 21950</strain>
    </source>
</reference>
<dbReference type="Proteomes" id="UP000284531">
    <property type="component" value="Unassembled WGS sequence"/>
</dbReference>
<evidence type="ECO:0000313" key="2">
    <source>
        <dbReference type="EMBL" id="RKE02539.1"/>
    </source>
</evidence>
<dbReference type="AlphaFoldDB" id="A0A419X4J1"/>
<keyword evidence="3" id="KW-1185">Reference proteome</keyword>
<dbReference type="RefSeq" id="WP_120240397.1">
    <property type="nucleotide sequence ID" value="NZ_RAPQ01000009.1"/>
</dbReference>
<dbReference type="EMBL" id="RAPQ01000009">
    <property type="protein sequence ID" value="RKE02539.1"/>
    <property type="molecule type" value="Genomic_DNA"/>
</dbReference>
<accession>A0A419X4J1</accession>